<evidence type="ECO:0000313" key="8">
    <source>
        <dbReference type="EMBL" id="RDV17171.1"/>
    </source>
</evidence>
<organism evidence="8 9">
    <name type="scientific">Pontibacter diazotrophicus</name>
    <dbReference type="NCBI Taxonomy" id="1400979"/>
    <lineage>
        <taxon>Bacteria</taxon>
        <taxon>Pseudomonadati</taxon>
        <taxon>Bacteroidota</taxon>
        <taxon>Cytophagia</taxon>
        <taxon>Cytophagales</taxon>
        <taxon>Hymenobacteraceae</taxon>
        <taxon>Pontibacter</taxon>
    </lineage>
</organism>
<accession>A0A3D8LI99</accession>
<comment type="caution">
    <text evidence="8">The sequence shown here is derived from an EMBL/GenBank/DDBJ whole genome shotgun (WGS) entry which is preliminary data.</text>
</comment>
<proteinExistence type="inferred from homology"/>
<evidence type="ECO:0000313" key="9">
    <source>
        <dbReference type="Proteomes" id="UP000256708"/>
    </source>
</evidence>
<evidence type="ECO:0000256" key="4">
    <source>
        <dbReference type="ARBA" id="ARBA00023136"/>
    </source>
</evidence>
<dbReference type="Pfam" id="PF14322">
    <property type="entry name" value="SusD-like_3"/>
    <property type="match status" value="1"/>
</dbReference>
<evidence type="ECO:0000259" key="7">
    <source>
        <dbReference type="Pfam" id="PF14322"/>
    </source>
</evidence>
<evidence type="ECO:0000256" key="5">
    <source>
        <dbReference type="ARBA" id="ARBA00023237"/>
    </source>
</evidence>
<dbReference type="PROSITE" id="PS51257">
    <property type="entry name" value="PROKAR_LIPOPROTEIN"/>
    <property type="match status" value="1"/>
</dbReference>
<evidence type="ECO:0000259" key="6">
    <source>
        <dbReference type="Pfam" id="PF07980"/>
    </source>
</evidence>
<keyword evidence="4" id="KW-0472">Membrane</keyword>
<reference evidence="9" key="1">
    <citation type="submission" date="2018-08" db="EMBL/GenBank/DDBJ databases">
        <authorList>
            <person name="Liu Z.-W."/>
            <person name="Du Z.-J."/>
        </authorList>
    </citation>
    <scope>NUCLEOTIDE SEQUENCE [LARGE SCALE GENOMIC DNA]</scope>
    <source>
        <strain evidence="9">H4X</strain>
    </source>
</reference>
<protein>
    <submittedName>
        <fullName evidence="8">RagB/SusD family nutrient uptake outer membrane protein</fullName>
    </submittedName>
</protein>
<dbReference type="InterPro" id="IPR012944">
    <property type="entry name" value="SusD_RagB_dom"/>
</dbReference>
<dbReference type="CDD" id="cd08977">
    <property type="entry name" value="SusD"/>
    <property type="match status" value="1"/>
</dbReference>
<feature type="domain" description="SusD-like N-terminal" evidence="7">
    <location>
        <begin position="84"/>
        <end position="235"/>
    </location>
</feature>
<dbReference type="GO" id="GO:0009279">
    <property type="term" value="C:cell outer membrane"/>
    <property type="evidence" value="ECO:0007669"/>
    <property type="project" value="UniProtKB-SubCell"/>
</dbReference>
<dbReference type="InterPro" id="IPR033985">
    <property type="entry name" value="SusD-like_N"/>
</dbReference>
<dbReference type="OrthoDB" id="1100079at2"/>
<evidence type="ECO:0000256" key="2">
    <source>
        <dbReference type="ARBA" id="ARBA00006275"/>
    </source>
</evidence>
<feature type="domain" description="RagB/SusD" evidence="6">
    <location>
        <begin position="344"/>
        <end position="488"/>
    </location>
</feature>
<evidence type="ECO:0000256" key="1">
    <source>
        <dbReference type="ARBA" id="ARBA00004442"/>
    </source>
</evidence>
<dbReference type="EMBL" id="QRGR01000001">
    <property type="protein sequence ID" value="RDV17171.1"/>
    <property type="molecule type" value="Genomic_DNA"/>
</dbReference>
<dbReference type="Pfam" id="PF07980">
    <property type="entry name" value="SusD_RagB"/>
    <property type="match status" value="1"/>
</dbReference>
<dbReference type="Proteomes" id="UP000256708">
    <property type="component" value="Unassembled WGS sequence"/>
</dbReference>
<dbReference type="SUPFAM" id="SSF48452">
    <property type="entry name" value="TPR-like"/>
    <property type="match status" value="1"/>
</dbReference>
<gene>
    <name evidence="8" type="ORF">DXT99_01270</name>
</gene>
<comment type="similarity">
    <text evidence="2">Belongs to the SusD family.</text>
</comment>
<dbReference type="InterPro" id="IPR011990">
    <property type="entry name" value="TPR-like_helical_dom_sf"/>
</dbReference>
<dbReference type="RefSeq" id="WP_115563690.1">
    <property type="nucleotide sequence ID" value="NZ_QRGR01000001.1"/>
</dbReference>
<keyword evidence="5" id="KW-0998">Cell outer membrane</keyword>
<sequence length="489" mass="54980">MKKIIYTPLVAFLFVFSSCDKDYLEVQPTDFVSEQAVFTTTTNAWAALNGIHRNMLIRQDDQSEFGEGGVKVNMDMLGEDLAFASASNSWHRNTYRWNDHRNTSSNVAQYVYEFYYRMIGNANMIINNIDAADGPEADKQAIKGQALVYRAWAHYQLVQVYGKRYDAGANNEQLGVPIMLSNTTDGQPRATVEEVYAQVNADLDEAMMLLEGYERTYKSHFDVNVAKGLKARVALTMHNWEAAAQYASEVIEESGATLMSRAQYTEGFNNVDNPEWIWGSRQIGDQQTYFASFFAYMSANFNSTNIRVNPKLINSALYDRIPATDIRSEMWDPTGESVPAPPNGTKAPYASKKFLSQSSALSIGDVPHMRLAEMYLIKAEAYARMEQDDAAAEALYTLASNRDPEYVKSANTGQALVDEILFQRRIELWGEGFRFLDLKRTNSGLDRTGANHNPAYAVTMTVEPGVNDWEFLIPQGEVNSNPQIVQNPL</sequence>
<dbReference type="AlphaFoldDB" id="A0A3D8LI99"/>
<comment type="subcellular location">
    <subcellularLocation>
        <location evidence="1">Cell outer membrane</location>
    </subcellularLocation>
</comment>
<name>A0A3D8LI99_9BACT</name>
<keyword evidence="9" id="KW-1185">Reference proteome</keyword>
<dbReference type="Gene3D" id="1.25.40.390">
    <property type="match status" value="1"/>
</dbReference>
<evidence type="ECO:0000256" key="3">
    <source>
        <dbReference type="ARBA" id="ARBA00022729"/>
    </source>
</evidence>
<keyword evidence="3" id="KW-0732">Signal</keyword>